<feature type="compositionally biased region" description="Low complexity" evidence="1">
    <location>
        <begin position="154"/>
        <end position="173"/>
    </location>
</feature>
<evidence type="ECO:0000256" key="1">
    <source>
        <dbReference type="SAM" id="MobiDB-lite"/>
    </source>
</evidence>
<dbReference type="OrthoDB" id="5422283at2759"/>
<evidence type="ECO:0000313" key="5">
    <source>
        <dbReference type="Proteomes" id="UP000016924"/>
    </source>
</evidence>
<sequence length="269" mass="29449">MSKKGAVPDAWDDDWETLADKPEDPQKPVQQAVKITKAERKAQHAEANRQLWQSAEDSNPDPYQFLKAREDVPLKTDFKPALKVLSRKPPPTIAKPNGIETGVAGMQIADDGDDSEEEERKKNEQAFAERQAKAAREREEKQRKYQEVRERLFGSSASGAEESPSRGSSSKAEGAGRTARSKGRRESPSVSSADQSPARAGNQKKQLYDPGYTAKPNSVYLQKREATEGRSRPATPSEEQPTRMPRGPDGSGRGGFGFAPRGNKTGSAA</sequence>
<dbReference type="HOGENOM" id="CLU_060774_0_0_1"/>
<evidence type="ECO:0000259" key="3">
    <source>
        <dbReference type="PROSITE" id="PS51938"/>
    </source>
</evidence>
<reference evidence="5" key="1">
    <citation type="submission" date="2012-06" db="EMBL/GenBank/DDBJ databases">
        <title>The genome sequence of Coniosporium apollinis CBS 100218.</title>
        <authorList>
            <consortium name="The Broad Institute Genome Sequencing Platform"/>
            <person name="Cuomo C."/>
            <person name="Gorbushina A."/>
            <person name="Noack S."/>
            <person name="Walker B."/>
            <person name="Young S.K."/>
            <person name="Zeng Q."/>
            <person name="Gargeya S."/>
            <person name="Fitzgerald M."/>
            <person name="Haas B."/>
            <person name="Abouelleil A."/>
            <person name="Alvarado L."/>
            <person name="Arachchi H.M."/>
            <person name="Berlin A.M."/>
            <person name="Chapman S.B."/>
            <person name="Goldberg J."/>
            <person name="Griggs A."/>
            <person name="Gujja S."/>
            <person name="Hansen M."/>
            <person name="Howarth C."/>
            <person name="Imamovic A."/>
            <person name="Larimer J."/>
            <person name="McCowan C."/>
            <person name="Montmayeur A."/>
            <person name="Murphy C."/>
            <person name="Neiman D."/>
            <person name="Pearson M."/>
            <person name="Priest M."/>
            <person name="Roberts A."/>
            <person name="Saif S."/>
            <person name="Shea T."/>
            <person name="Sisk P."/>
            <person name="Sykes S."/>
            <person name="Wortman J."/>
            <person name="Nusbaum C."/>
            <person name="Birren B."/>
        </authorList>
    </citation>
    <scope>NUCLEOTIDE SEQUENCE [LARGE SCALE GENOMIC DNA]</scope>
    <source>
        <strain evidence="5">CBS 100218</strain>
    </source>
</reference>
<dbReference type="RefSeq" id="XP_007776739.1">
    <property type="nucleotide sequence ID" value="XM_007778549.1"/>
</dbReference>
<dbReference type="PROSITE" id="PS51938">
    <property type="entry name" value="SUZ_C"/>
    <property type="match status" value="1"/>
</dbReference>
<proteinExistence type="predicted"/>
<dbReference type="GeneID" id="19897948"/>
<dbReference type="Proteomes" id="UP000016924">
    <property type="component" value="Unassembled WGS sequence"/>
</dbReference>
<feature type="domain" description="SUZ" evidence="2">
    <location>
        <begin position="87"/>
        <end position="157"/>
    </location>
</feature>
<evidence type="ECO:0000259" key="2">
    <source>
        <dbReference type="PROSITE" id="PS51673"/>
    </source>
</evidence>
<dbReference type="InterPro" id="IPR024771">
    <property type="entry name" value="SUZ"/>
</dbReference>
<keyword evidence="5" id="KW-1185">Reference proteome</keyword>
<feature type="region of interest" description="Disordered" evidence="1">
    <location>
        <begin position="1"/>
        <end position="63"/>
    </location>
</feature>
<evidence type="ECO:0000313" key="4">
    <source>
        <dbReference type="EMBL" id="EON61422.1"/>
    </source>
</evidence>
<gene>
    <name evidence="4" type="ORF">W97_00637</name>
</gene>
<dbReference type="STRING" id="1168221.R7YHN6"/>
<dbReference type="EMBL" id="JH767555">
    <property type="protein sequence ID" value="EON61422.1"/>
    <property type="molecule type" value="Genomic_DNA"/>
</dbReference>
<name>R7YHN6_CONA1</name>
<feature type="domain" description="SUZ-C" evidence="3">
    <location>
        <begin position="215"/>
        <end position="260"/>
    </location>
</feature>
<organism evidence="4 5">
    <name type="scientific">Coniosporium apollinis (strain CBS 100218)</name>
    <name type="common">Rock-inhabiting black yeast</name>
    <dbReference type="NCBI Taxonomy" id="1168221"/>
    <lineage>
        <taxon>Eukaryota</taxon>
        <taxon>Fungi</taxon>
        <taxon>Dikarya</taxon>
        <taxon>Ascomycota</taxon>
        <taxon>Pezizomycotina</taxon>
        <taxon>Dothideomycetes</taxon>
        <taxon>Dothideomycetes incertae sedis</taxon>
        <taxon>Coniosporium</taxon>
    </lineage>
</organism>
<feature type="compositionally biased region" description="Basic and acidic residues" evidence="1">
    <location>
        <begin position="36"/>
        <end position="47"/>
    </location>
</feature>
<protein>
    <submittedName>
        <fullName evidence="4">Uncharacterized protein</fullName>
    </submittedName>
</protein>
<feature type="compositionally biased region" description="Basic and acidic residues" evidence="1">
    <location>
        <begin position="130"/>
        <end position="152"/>
    </location>
</feature>
<feature type="region of interest" description="Disordered" evidence="1">
    <location>
        <begin position="85"/>
        <end position="269"/>
    </location>
</feature>
<dbReference type="InterPro" id="IPR024642">
    <property type="entry name" value="SUZ-C"/>
</dbReference>
<accession>R7YHN6</accession>
<dbReference type="AlphaFoldDB" id="R7YHN6"/>
<dbReference type="OMA" id="QTFHYLE"/>
<dbReference type="PROSITE" id="PS51673">
    <property type="entry name" value="SUZ"/>
    <property type="match status" value="1"/>
</dbReference>
<feature type="compositionally biased region" description="Basic and acidic residues" evidence="1">
    <location>
        <begin position="222"/>
        <end position="231"/>
    </location>
</feature>
<dbReference type="eggNOG" id="ENOG502SDN7">
    <property type="taxonomic scope" value="Eukaryota"/>
</dbReference>